<evidence type="ECO:0000256" key="11">
    <source>
        <dbReference type="SAM" id="Phobius"/>
    </source>
</evidence>
<evidence type="ECO:0000256" key="1">
    <source>
        <dbReference type="ARBA" id="ARBA00004167"/>
    </source>
</evidence>
<keyword evidence="4 11" id="KW-0812">Transmembrane</keyword>
<keyword evidence="10" id="KW-0325">Glycoprotein</keyword>
<keyword evidence="9" id="KW-0675">Receptor</keyword>
<dbReference type="InterPro" id="IPR035897">
    <property type="entry name" value="Toll_tir_struct_dom_sf"/>
</dbReference>
<comment type="similarity">
    <text evidence="2">Belongs to the Toll-like receptor family.</text>
</comment>
<keyword evidence="3" id="KW-0433">Leucine-rich repeat</keyword>
<dbReference type="Gene3D" id="3.80.10.10">
    <property type="entry name" value="Ribonuclease Inhibitor"/>
    <property type="match status" value="2"/>
</dbReference>
<dbReference type="PANTHER" id="PTHR24365:SF541">
    <property type="entry name" value="PROTEIN TOLL-RELATED"/>
    <property type="match status" value="1"/>
</dbReference>
<dbReference type="SUPFAM" id="SSF52058">
    <property type="entry name" value="L domain-like"/>
    <property type="match status" value="1"/>
</dbReference>
<keyword evidence="7 11" id="KW-1133">Transmembrane helix</keyword>
<dbReference type="Pfam" id="PF13855">
    <property type="entry name" value="LRR_8"/>
    <property type="match status" value="1"/>
</dbReference>
<dbReference type="AlphaFoldDB" id="A0A8S3S9C7"/>
<evidence type="ECO:0000313" key="13">
    <source>
        <dbReference type="EMBL" id="CAG2215875.1"/>
    </source>
</evidence>
<accession>A0A8S3S9C7</accession>
<dbReference type="Pfam" id="PF01582">
    <property type="entry name" value="TIR"/>
    <property type="match status" value="1"/>
</dbReference>
<gene>
    <name evidence="13" type="ORF">MEDL_29631</name>
</gene>
<dbReference type="OrthoDB" id="5954366at2759"/>
<dbReference type="InterPro" id="IPR001611">
    <property type="entry name" value="Leu-rich_rpt"/>
</dbReference>
<evidence type="ECO:0000256" key="10">
    <source>
        <dbReference type="ARBA" id="ARBA00023180"/>
    </source>
</evidence>
<keyword evidence="5" id="KW-0732">Signal</keyword>
<evidence type="ECO:0000256" key="8">
    <source>
        <dbReference type="ARBA" id="ARBA00023136"/>
    </source>
</evidence>
<dbReference type="Proteomes" id="UP000683360">
    <property type="component" value="Unassembled WGS sequence"/>
</dbReference>
<dbReference type="InterPro" id="IPR000157">
    <property type="entry name" value="TIR_dom"/>
</dbReference>
<evidence type="ECO:0000259" key="12">
    <source>
        <dbReference type="PROSITE" id="PS50104"/>
    </source>
</evidence>
<feature type="transmembrane region" description="Helical" evidence="11">
    <location>
        <begin position="389"/>
        <end position="413"/>
    </location>
</feature>
<comment type="caution">
    <text evidence="13">The sequence shown here is derived from an EMBL/GenBank/DDBJ whole genome shotgun (WGS) entry which is preliminary data.</text>
</comment>
<dbReference type="InterPro" id="IPR032675">
    <property type="entry name" value="LRR_dom_sf"/>
</dbReference>
<protein>
    <recommendedName>
        <fullName evidence="12">TIR domain-containing protein</fullName>
    </recommendedName>
</protein>
<evidence type="ECO:0000313" key="14">
    <source>
        <dbReference type="Proteomes" id="UP000683360"/>
    </source>
</evidence>
<reference evidence="13" key="1">
    <citation type="submission" date="2021-03" db="EMBL/GenBank/DDBJ databases">
        <authorList>
            <person name="Bekaert M."/>
        </authorList>
    </citation>
    <scope>NUCLEOTIDE SEQUENCE</scope>
</reference>
<dbReference type="GO" id="GO:0038023">
    <property type="term" value="F:signaling receptor activity"/>
    <property type="evidence" value="ECO:0007669"/>
    <property type="project" value="TreeGrafter"/>
</dbReference>
<proteinExistence type="inferred from homology"/>
<comment type="subcellular location">
    <subcellularLocation>
        <location evidence="1">Membrane</location>
        <topology evidence="1">Single-pass membrane protein</topology>
    </subcellularLocation>
</comment>
<dbReference type="SMART" id="SM00255">
    <property type="entry name" value="TIR"/>
    <property type="match status" value="1"/>
</dbReference>
<evidence type="ECO:0000256" key="4">
    <source>
        <dbReference type="ARBA" id="ARBA00022692"/>
    </source>
</evidence>
<evidence type="ECO:0000256" key="9">
    <source>
        <dbReference type="ARBA" id="ARBA00023170"/>
    </source>
</evidence>
<dbReference type="Gene3D" id="3.40.50.10140">
    <property type="entry name" value="Toll/interleukin-1 receptor homology (TIR) domain"/>
    <property type="match status" value="1"/>
</dbReference>
<keyword evidence="14" id="KW-1185">Reference proteome</keyword>
<sequence length="584" mass="68376">MNDLTYYHQCSFDLKCKCKKEKQFIYVDCSSQEIAVIPRFPSNVKTLSLSKNTIRSIKDYTFDNLAYLIDLDLAGNNLQAERVERYAFEGLNQLRRLTVANNDIAVIHLPEGIFKPLEFLLYLNIRHNAITDNPQGKIIGDLRTLETLEVDIIMEPYIDSLFGEGVSLLVRLTRLVSGLCGVYTLGRMSFEYLEQLEHIDISSCPITSIMLGAFSNMNHLKYLKIRFSKTVSFLYRRPNISRSTDNLNRYFNTGTNIFTAVMFPYDVFYYLNNTSIRSLQITDNIIPPTNRTYIFRYLPTSLRHLDFSNDGLRQLSIYMPYLLNLKIDLTNNMLQCSCNTVKFLRWVLDHNKRFLNQERYMCKFENGNIANLTSLKETVNQIQKECSSYTTLIVCVSVGIFAAILILCSGLIYRHRWTLRYMYYTTKSKYYRYKPVEMDEIYSFNAFVSYSDKEKDFIINEWIPNIEQACDIKLCIHQRDFLPGEDITVNITNAIRESKKTVCIVTRSFLDSYYCIFEFNMARMESIYSRGGRSTIFLVFYENIQPKDLPLVMLELVQQQSYIEYPHDQQGNVVFWEKIKEVLG</sequence>
<dbReference type="Pfam" id="PF00560">
    <property type="entry name" value="LRR_1"/>
    <property type="match status" value="1"/>
</dbReference>
<keyword evidence="8 11" id="KW-0472">Membrane</keyword>
<keyword evidence="6" id="KW-0677">Repeat</keyword>
<evidence type="ECO:0000256" key="2">
    <source>
        <dbReference type="ARBA" id="ARBA00009634"/>
    </source>
</evidence>
<dbReference type="GO" id="GO:0007165">
    <property type="term" value="P:signal transduction"/>
    <property type="evidence" value="ECO:0007669"/>
    <property type="project" value="InterPro"/>
</dbReference>
<dbReference type="SUPFAM" id="SSF52200">
    <property type="entry name" value="Toll/Interleukin receptor TIR domain"/>
    <property type="match status" value="1"/>
</dbReference>
<dbReference type="SMART" id="SM00369">
    <property type="entry name" value="LRR_TYP"/>
    <property type="match status" value="4"/>
</dbReference>
<evidence type="ECO:0000256" key="6">
    <source>
        <dbReference type="ARBA" id="ARBA00022737"/>
    </source>
</evidence>
<evidence type="ECO:0000256" key="7">
    <source>
        <dbReference type="ARBA" id="ARBA00022989"/>
    </source>
</evidence>
<dbReference type="PANTHER" id="PTHR24365">
    <property type="entry name" value="TOLL-LIKE RECEPTOR"/>
    <property type="match status" value="1"/>
</dbReference>
<name>A0A8S3S9C7_MYTED</name>
<dbReference type="EMBL" id="CAJPWZ010001458">
    <property type="protein sequence ID" value="CAG2215875.1"/>
    <property type="molecule type" value="Genomic_DNA"/>
</dbReference>
<organism evidence="13 14">
    <name type="scientific">Mytilus edulis</name>
    <name type="common">Blue mussel</name>
    <dbReference type="NCBI Taxonomy" id="6550"/>
    <lineage>
        <taxon>Eukaryota</taxon>
        <taxon>Metazoa</taxon>
        <taxon>Spiralia</taxon>
        <taxon>Lophotrochozoa</taxon>
        <taxon>Mollusca</taxon>
        <taxon>Bivalvia</taxon>
        <taxon>Autobranchia</taxon>
        <taxon>Pteriomorphia</taxon>
        <taxon>Mytilida</taxon>
        <taxon>Mytiloidea</taxon>
        <taxon>Mytilidae</taxon>
        <taxon>Mytilinae</taxon>
        <taxon>Mytilus</taxon>
    </lineage>
</organism>
<feature type="domain" description="TIR" evidence="12">
    <location>
        <begin position="442"/>
        <end position="583"/>
    </location>
</feature>
<evidence type="ECO:0000256" key="5">
    <source>
        <dbReference type="ARBA" id="ARBA00022729"/>
    </source>
</evidence>
<dbReference type="InterPro" id="IPR003591">
    <property type="entry name" value="Leu-rich_rpt_typical-subtyp"/>
</dbReference>
<dbReference type="GO" id="GO:0005886">
    <property type="term" value="C:plasma membrane"/>
    <property type="evidence" value="ECO:0007669"/>
    <property type="project" value="TreeGrafter"/>
</dbReference>
<evidence type="ECO:0000256" key="3">
    <source>
        <dbReference type="ARBA" id="ARBA00022614"/>
    </source>
</evidence>
<dbReference type="PROSITE" id="PS50104">
    <property type="entry name" value="TIR"/>
    <property type="match status" value="1"/>
</dbReference>